<feature type="transmembrane region" description="Helical" evidence="1">
    <location>
        <begin position="174"/>
        <end position="200"/>
    </location>
</feature>
<comment type="caution">
    <text evidence="2">The sequence shown here is derived from an EMBL/GenBank/DDBJ whole genome shotgun (WGS) entry which is preliminary data.</text>
</comment>
<reference evidence="2" key="1">
    <citation type="submission" date="2023-03" db="EMBL/GenBank/DDBJ databases">
        <title>Massive genome expansion in bonnet fungi (Mycena s.s.) driven by repeated elements and novel gene families across ecological guilds.</title>
        <authorList>
            <consortium name="Lawrence Berkeley National Laboratory"/>
            <person name="Harder C.B."/>
            <person name="Miyauchi S."/>
            <person name="Viragh M."/>
            <person name="Kuo A."/>
            <person name="Thoen E."/>
            <person name="Andreopoulos B."/>
            <person name="Lu D."/>
            <person name="Skrede I."/>
            <person name="Drula E."/>
            <person name="Henrissat B."/>
            <person name="Morin E."/>
            <person name="Kohler A."/>
            <person name="Barry K."/>
            <person name="LaButti K."/>
            <person name="Morin E."/>
            <person name="Salamov A."/>
            <person name="Lipzen A."/>
            <person name="Mereny Z."/>
            <person name="Hegedus B."/>
            <person name="Baldrian P."/>
            <person name="Stursova M."/>
            <person name="Weitz H."/>
            <person name="Taylor A."/>
            <person name="Grigoriev I.V."/>
            <person name="Nagy L.G."/>
            <person name="Martin F."/>
            <person name="Kauserud H."/>
        </authorList>
    </citation>
    <scope>NUCLEOTIDE SEQUENCE</scope>
    <source>
        <strain evidence="2">CBHHK002</strain>
    </source>
</reference>
<dbReference type="Proteomes" id="UP001218218">
    <property type="component" value="Unassembled WGS sequence"/>
</dbReference>
<protein>
    <submittedName>
        <fullName evidence="2">Uncharacterized protein</fullName>
    </submittedName>
</protein>
<name>A0AAD6ZT70_9AGAR</name>
<dbReference type="EMBL" id="JARIHO010000029">
    <property type="protein sequence ID" value="KAJ7337642.1"/>
    <property type="molecule type" value="Genomic_DNA"/>
</dbReference>
<gene>
    <name evidence="2" type="ORF">DFH08DRAFT_812965</name>
</gene>
<evidence type="ECO:0000256" key="1">
    <source>
        <dbReference type="SAM" id="Phobius"/>
    </source>
</evidence>
<sequence>MDIDYQQRQNYRLGPLAFLLVADVRYLFPAFFGKSLRILSQPWSEQNTDGNNIPVLVAFDAALLAQSPVLGTHPADQCPNSEWLASTTDNLAERTAVHHIPQQQTCLPQITCLDPRGRAPFLDLVKAHIYRILIHLPPGDGSDFARGATKKAAQSHVLLGLNGRPAKTALAASAIVNVGHGVILVVRGVIFLLVFLLVVFNFDLTQSFRSGSVVRVEHNYIVGGHVCVNFGISPAAAGSFTKNSKFNRSTHHSLRISFLDWVPRLPQSIHDDVTDATDDDPAGFFPFSSSLKCYLSSVRIFLHGIKRPKKMESPVVSISIQQEYYSARVWISPHVLLSWTLSWPEQRASGNSGFVRLACNDYPSSHCPPVTQPPTLFPVVPFPQLRHTGH</sequence>
<proteinExistence type="predicted"/>
<evidence type="ECO:0000313" key="2">
    <source>
        <dbReference type="EMBL" id="KAJ7337642.1"/>
    </source>
</evidence>
<keyword evidence="1" id="KW-0812">Transmembrane</keyword>
<accession>A0AAD6ZT70</accession>
<evidence type="ECO:0000313" key="3">
    <source>
        <dbReference type="Proteomes" id="UP001218218"/>
    </source>
</evidence>
<keyword evidence="3" id="KW-1185">Reference proteome</keyword>
<organism evidence="2 3">
    <name type="scientific">Mycena albidolilacea</name>
    <dbReference type="NCBI Taxonomy" id="1033008"/>
    <lineage>
        <taxon>Eukaryota</taxon>
        <taxon>Fungi</taxon>
        <taxon>Dikarya</taxon>
        <taxon>Basidiomycota</taxon>
        <taxon>Agaricomycotina</taxon>
        <taxon>Agaricomycetes</taxon>
        <taxon>Agaricomycetidae</taxon>
        <taxon>Agaricales</taxon>
        <taxon>Marasmiineae</taxon>
        <taxon>Mycenaceae</taxon>
        <taxon>Mycena</taxon>
    </lineage>
</organism>
<keyword evidence="1" id="KW-0472">Membrane</keyword>
<keyword evidence="1" id="KW-1133">Transmembrane helix</keyword>
<dbReference type="AlphaFoldDB" id="A0AAD6ZT70"/>